<keyword evidence="2" id="KW-1185">Reference proteome</keyword>
<name>A0ACC4AYL3_POPAL</name>
<proteinExistence type="predicted"/>
<gene>
    <name evidence="1" type="ORF">D5086_025249</name>
</gene>
<sequence length="354" mass="39889">MANSHLGLALFSLVLFFSLTKPTLSQDPSPTVFEILPKFGLPSGLLPKTVKSYSLADDGSFTVYLEKECYVEFDYLVYYEKKITGKLSYGSISNLKGIQVQRFFLWLGVDNIRVDLPPSDSIYFQVGWINKKLDVDQFKTVHSCRAGVSSGSCGGLWKQFLEYGLPRGLLPDNVESYTLSPSDGTFEVKLKNSCYAHFDEIVYYVSKVDSGMIKLFVGSISEELPAKQFEVVPACKRKVGGIRAELESMWKSNEHLQMCLAIMPSNSQEPSVRLKGNLWNDKSLLFFSSGRKRHSIFVSLLGSDKMSKDGRLIVINVICFEANFIERNVTSTLWKQTKSSHVLPAYFEVLEHNL</sequence>
<comment type="caution">
    <text evidence="1">The sequence shown here is derived from an EMBL/GenBank/DDBJ whole genome shotgun (WGS) entry which is preliminary data.</text>
</comment>
<accession>A0ACC4AYL3</accession>
<dbReference type="EMBL" id="RCHU02000014">
    <property type="protein sequence ID" value="KAL3571345.1"/>
    <property type="molecule type" value="Genomic_DNA"/>
</dbReference>
<reference evidence="1 2" key="1">
    <citation type="journal article" date="2024" name="Plant Biotechnol. J.">
        <title>Genome and CRISPR/Cas9 system of a widespread forest tree (Populus alba) in the world.</title>
        <authorList>
            <person name="Liu Y.J."/>
            <person name="Jiang P.F."/>
            <person name="Han X.M."/>
            <person name="Li X.Y."/>
            <person name="Wang H.M."/>
            <person name="Wang Y.J."/>
            <person name="Wang X.X."/>
            <person name="Zeng Q.Y."/>
        </authorList>
    </citation>
    <scope>NUCLEOTIDE SEQUENCE [LARGE SCALE GENOMIC DNA]</scope>
    <source>
        <strain evidence="2">cv. PAL-ZL1</strain>
    </source>
</reference>
<evidence type="ECO:0000313" key="1">
    <source>
        <dbReference type="EMBL" id="KAL3571345.1"/>
    </source>
</evidence>
<protein>
    <submittedName>
        <fullName evidence="1">Uncharacterized protein</fullName>
    </submittedName>
</protein>
<organism evidence="1 2">
    <name type="scientific">Populus alba</name>
    <name type="common">White poplar</name>
    <dbReference type="NCBI Taxonomy" id="43335"/>
    <lineage>
        <taxon>Eukaryota</taxon>
        <taxon>Viridiplantae</taxon>
        <taxon>Streptophyta</taxon>
        <taxon>Embryophyta</taxon>
        <taxon>Tracheophyta</taxon>
        <taxon>Spermatophyta</taxon>
        <taxon>Magnoliopsida</taxon>
        <taxon>eudicotyledons</taxon>
        <taxon>Gunneridae</taxon>
        <taxon>Pentapetalae</taxon>
        <taxon>rosids</taxon>
        <taxon>fabids</taxon>
        <taxon>Malpighiales</taxon>
        <taxon>Salicaceae</taxon>
        <taxon>Saliceae</taxon>
        <taxon>Populus</taxon>
    </lineage>
</organism>
<dbReference type="Proteomes" id="UP000309997">
    <property type="component" value="Unassembled WGS sequence"/>
</dbReference>
<evidence type="ECO:0000313" key="2">
    <source>
        <dbReference type="Proteomes" id="UP000309997"/>
    </source>
</evidence>